<dbReference type="Pfam" id="PF12657">
    <property type="entry name" value="TFIIIC_delta"/>
    <property type="match status" value="1"/>
</dbReference>
<evidence type="ECO:0000313" key="5">
    <source>
        <dbReference type="Proteomes" id="UP001302812"/>
    </source>
</evidence>
<dbReference type="GO" id="GO:0006384">
    <property type="term" value="P:transcription initiation at RNA polymerase III promoter"/>
    <property type="evidence" value="ECO:0007669"/>
    <property type="project" value="InterPro"/>
</dbReference>
<feature type="compositionally biased region" description="Acidic residues" evidence="1">
    <location>
        <begin position="580"/>
        <end position="599"/>
    </location>
</feature>
<dbReference type="EMBL" id="MU853355">
    <property type="protein sequence ID" value="KAK4109636.1"/>
    <property type="molecule type" value="Genomic_DNA"/>
</dbReference>
<feature type="region of interest" description="Disordered" evidence="1">
    <location>
        <begin position="141"/>
        <end position="167"/>
    </location>
</feature>
<dbReference type="InterPro" id="IPR024764">
    <property type="entry name" value="TFIIIC_Znf"/>
</dbReference>
<dbReference type="InterPro" id="IPR044230">
    <property type="entry name" value="GTF3C4"/>
</dbReference>
<dbReference type="PANTHER" id="PTHR15496:SF2">
    <property type="entry name" value="GENERAL TRANSCRIPTION FACTOR 3C POLYPEPTIDE 4"/>
    <property type="match status" value="1"/>
</dbReference>
<dbReference type="Proteomes" id="UP001302812">
    <property type="component" value="Unassembled WGS sequence"/>
</dbReference>
<protein>
    <recommendedName>
        <fullName evidence="6">Transcription factor IIIC putative zinc-finger domain-containing protein</fullName>
    </recommendedName>
</protein>
<comment type="caution">
    <text evidence="4">The sequence shown here is derived from an EMBL/GenBank/DDBJ whole genome shotgun (WGS) entry which is preliminary data.</text>
</comment>
<feature type="region of interest" description="Disordered" evidence="1">
    <location>
        <begin position="48"/>
        <end position="95"/>
    </location>
</feature>
<dbReference type="Pfam" id="PF12660">
    <property type="entry name" value="zf-TFIIIC"/>
    <property type="match status" value="1"/>
</dbReference>
<evidence type="ECO:0008006" key="6">
    <source>
        <dbReference type="Google" id="ProtNLM"/>
    </source>
</evidence>
<sequence>MKFLPLREITLNSRPLVKRAIQFSCDGDLAVTADDSVHIFVPEFPDLSKHRESRKRQSGIQDRGLAVEEAWSGEDKSSSSEEDGEGNAVPRRYNYQPFRSQYSEGSKHMPVSYPPLDPRVNRELYTAANLPFPYEGAVDADAEARSNDSSDESVGSEAYGSDGNEGEGAGLGFNRPYGAGYGPISGVGSSMNHVVSIAWSPSGLGVNRRPVLAVLTGSGTLTMYGESSAFTNILPRANEGMLQRRELNSWIVLWGVGERLMVPGQQTEISECIRGFAWAREMAPGQALLATINDLNEIAIISVQTVSVKDETKAKGDLSFQIEPTETVVWLVREVARFKAEGPHTTTDPMDPDFVPCGTSFGLSWSPWLETGGSCTSLLSFIDRNYVGFRRITVKEPWIRGEAPNLVVESKDIGGRCLHLSSDAFVEFEDGIWTQGPSSSCRGIIVTGFRIKPFEVVVSGGPTSAQEKHRIWDCETAYDYATDRASQNPIVDLVIHPPDLGNPTPTPLYTLIRMSATPTTKDWYETNVPPTVNTMVDSRPQWVRSIAQKLEVQIPVDMYLKRSYNGESESDEGTGSGSENDVEGDMDELGVESDDDENVNSELGYNQIVETPEIHPYRFRLHGLTLSPGGGVAAVLASSHSTQHPERGGWHTVRSSVLFGYKPRRRRKHQEPQNSNDLADSQLIDPQVMNMNMDLDNTKSDVNSQLTTEAKLFEYLYGGGPEVPGIHYYPADSADGEQRGNREALRRLFGHAVANQVCDLCGAKMDIRKGKLSGCKNGHFFGTCATSGLAVQTPGGTRSCGACGLRTMRVEVLMEKMPEDKREEVRKAVGEGVCGACGGKFLS</sequence>
<reference evidence="4" key="1">
    <citation type="journal article" date="2023" name="Mol. Phylogenet. Evol.">
        <title>Genome-scale phylogeny and comparative genomics of the fungal order Sordariales.</title>
        <authorList>
            <person name="Hensen N."/>
            <person name="Bonometti L."/>
            <person name="Westerberg I."/>
            <person name="Brannstrom I.O."/>
            <person name="Guillou S."/>
            <person name="Cros-Aarteil S."/>
            <person name="Calhoun S."/>
            <person name="Haridas S."/>
            <person name="Kuo A."/>
            <person name="Mondo S."/>
            <person name="Pangilinan J."/>
            <person name="Riley R."/>
            <person name="LaButti K."/>
            <person name="Andreopoulos B."/>
            <person name="Lipzen A."/>
            <person name="Chen C."/>
            <person name="Yan M."/>
            <person name="Daum C."/>
            <person name="Ng V."/>
            <person name="Clum A."/>
            <person name="Steindorff A."/>
            <person name="Ohm R.A."/>
            <person name="Martin F."/>
            <person name="Silar P."/>
            <person name="Natvig D.O."/>
            <person name="Lalanne C."/>
            <person name="Gautier V."/>
            <person name="Ament-Velasquez S.L."/>
            <person name="Kruys A."/>
            <person name="Hutchinson M.I."/>
            <person name="Powell A.J."/>
            <person name="Barry K."/>
            <person name="Miller A.N."/>
            <person name="Grigoriev I.V."/>
            <person name="Debuchy R."/>
            <person name="Gladieux P."/>
            <person name="Hiltunen Thoren M."/>
            <person name="Johannesson H."/>
        </authorList>
    </citation>
    <scope>NUCLEOTIDE SEQUENCE</scope>
    <source>
        <strain evidence="4">CBS 508.74</strain>
    </source>
</reference>
<feature type="domain" description="Transcription factor IIIC putative zinc-finger" evidence="3">
    <location>
        <begin position="755"/>
        <end position="841"/>
    </location>
</feature>
<name>A0AAN6QMT5_9PEZI</name>
<gene>
    <name evidence="4" type="ORF">N656DRAFT_331871</name>
</gene>
<dbReference type="RefSeq" id="XP_064667206.1">
    <property type="nucleotide sequence ID" value="XM_064809273.1"/>
</dbReference>
<organism evidence="4 5">
    <name type="scientific">Canariomyces notabilis</name>
    <dbReference type="NCBI Taxonomy" id="2074819"/>
    <lineage>
        <taxon>Eukaryota</taxon>
        <taxon>Fungi</taxon>
        <taxon>Dikarya</taxon>
        <taxon>Ascomycota</taxon>
        <taxon>Pezizomycotina</taxon>
        <taxon>Sordariomycetes</taxon>
        <taxon>Sordariomycetidae</taxon>
        <taxon>Sordariales</taxon>
        <taxon>Chaetomiaceae</taxon>
        <taxon>Canariomyces</taxon>
    </lineage>
</organism>
<dbReference type="InterPro" id="IPR024761">
    <property type="entry name" value="TFIIIC_delta_N"/>
</dbReference>
<dbReference type="GO" id="GO:0004402">
    <property type="term" value="F:histone acetyltransferase activity"/>
    <property type="evidence" value="ECO:0007669"/>
    <property type="project" value="InterPro"/>
</dbReference>
<accession>A0AAN6QMT5</accession>
<evidence type="ECO:0000313" key="4">
    <source>
        <dbReference type="EMBL" id="KAK4109636.1"/>
    </source>
</evidence>
<dbReference type="PANTHER" id="PTHR15496">
    <property type="entry name" value="GENERAL TRANSCRIPTION FACTOR 3C POLYPEPTIDE 4 FAMILY"/>
    <property type="match status" value="1"/>
</dbReference>
<evidence type="ECO:0000256" key="1">
    <source>
        <dbReference type="SAM" id="MobiDB-lite"/>
    </source>
</evidence>
<evidence type="ECO:0000259" key="2">
    <source>
        <dbReference type="Pfam" id="PF12657"/>
    </source>
</evidence>
<reference evidence="4" key="2">
    <citation type="submission" date="2023-05" db="EMBL/GenBank/DDBJ databases">
        <authorList>
            <consortium name="Lawrence Berkeley National Laboratory"/>
            <person name="Steindorff A."/>
            <person name="Hensen N."/>
            <person name="Bonometti L."/>
            <person name="Westerberg I."/>
            <person name="Brannstrom I.O."/>
            <person name="Guillou S."/>
            <person name="Cros-Aarteil S."/>
            <person name="Calhoun S."/>
            <person name="Haridas S."/>
            <person name="Kuo A."/>
            <person name="Mondo S."/>
            <person name="Pangilinan J."/>
            <person name="Riley R."/>
            <person name="Labutti K."/>
            <person name="Andreopoulos B."/>
            <person name="Lipzen A."/>
            <person name="Chen C."/>
            <person name="Yanf M."/>
            <person name="Daum C."/>
            <person name="Ng V."/>
            <person name="Clum A."/>
            <person name="Ohm R."/>
            <person name="Martin F."/>
            <person name="Silar P."/>
            <person name="Natvig D."/>
            <person name="Lalanne C."/>
            <person name="Gautier V."/>
            <person name="Ament-Velasquez S.L."/>
            <person name="Kruys A."/>
            <person name="Hutchinson M.I."/>
            <person name="Powell A.J."/>
            <person name="Barry K."/>
            <person name="Miller A.N."/>
            <person name="Grigoriev I.V."/>
            <person name="Debuchy R."/>
            <person name="Gladieux P."/>
            <person name="Thoren M.H."/>
            <person name="Johannesson H."/>
        </authorList>
    </citation>
    <scope>NUCLEOTIDE SEQUENCE</scope>
    <source>
        <strain evidence="4">CBS 508.74</strain>
    </source>
</reference>
<dbReference type="AlphaFoldDB" id="A0AAN6QMT5"/>
<feature type="region of interest" description="Disordered" evidence="1">
    <location>
        <begin position="564"/>
        <end position="599"/>
    </location>
</feature>
<keyword evidence="5" id="KW-1185">Reference proteome</keyword>
<evidence type="ECO:0000259" key="3">
    <source>
        <dbReference type="Pfam" id="PF12660"/>
    </source>
</evidence>
<feature type="domain" description="Transcription factor IIIC 90kDa subunit N-terminal" evidence="2">
    <location>
        <begin position="186"/>
        <end position="643"/>
    </location>
</feature>
<proteinExistence type="predicted"/>
<dbReference type="GO" id="GO:0000127">
    <property type="term" value="C:transcription factor TFIIIC complex"/>
    <property type="evidence" value="ECO:0007669"/>
    <property type="project" value="InterPro"/>
</dbReference>
<dbReference type="GeneID" id="89933396"/>